<evidence type="ECO:0008006" key="3">
    <source>
        <dbReference type="Google" id="ProtNLM"/>
    </source>
</evidence>
<reference evidence="1 2" key="1">
    <citation type="submission" date="2024-04" db="EMBL/GenBank/DDBJ databases">
        <title>Complete genome sequence of Fusarium acuminatum.</title>
        <authorList>
            <person name="Lan B."/>
        </authorList>
    </citation>
    <scope>NUCLEOTIDE SEQUENCE [LARGE SCALE GENOMIC DNA]</scope>
    <source>
        <strain evidence="1">1A</strain>
    </source>
</reference>
<dbReference type="Proteomes" id="UP001489902">
    <property type="component" value="Chromosome 3"/>
</dbReference>
<sequence length="73" mass="8531">MYNGPPQDTCLWICNQYKGNDNTCGYANYKDDKACKECRARRDKGDRANNIDKYPIANLIKVENGVEYWEYVN</sequence>
<accession>A0ABZ2X0X7</accession>
<evidence type="ECO:0000313" key="2">
    <source>
        <dbReference type="Proteomes" id="UP001489902"/>
    </source>
</evidence>
<keyword evidence="2" id="KW-1185">Reference proteome</keyword>
<gene>
    <name evidence="1" type="ORF">QYS62_006704</name>
</gene>
<organism evidence="1 2">
    <name type="scientific">Fusarium acuminatum</name>
    <dbReference type="NCBI Taxonomy" id="5515"/>
    <lineage>
        <taxon>Eukaryota</taxon>
        <taxon>Fungi</taxon>
        <taxon>Dikarya</taxon>
        <taxon>Ascomycota</taxon>
        <taxon>Pezizomycotina</taxon>
        <taxon>Sordariomycetes</taxon>
        <taxon>Hypocreomycetidae</taxon>
        <taxon>Hypocreales</taxon>
        <taxon>Nectriaceae</taxon>
        <taxon>Fusarium</taxon>
        <taxon>Fusarium tricinctum species complex</taxon>
    </lineage>
</organism>
<dbReference type="EMBL" id="CP151262">
    <property type="protein sequence ID" value="WZH45638.1"/>
    <property type="molecule type" value="Genomic_DNA"/>
</dbReference>
<protein>
    <recommendedName>
        <fullName evidence="3">RanBP2-type domain-containing protein</fullName>
    </recommendedName>
</protein>
<name>A0ABZ2X0X7_9HYPO</name>
<evidence type="ECO:0000313" key="1">
    <source>
        <dbReference type="EMBL" id="WZH45638.1"/>
    </source>
</evidence>
<proteinExistence type="predicted"/>